<feature type="compositionally biased region" description="Basic and acidic residues" evidence="1">
    <location>
        <begin position="212"/>
        <end position="223"/>
    </location>
</feature>
<feature type="region of interest" description="Disordered" evidence="1">
    <location>
        <begin position="487"/>
        <end position="524"/>
    </location>
</feature>
<feature type="compositionally biased region" description="Basic and acidic residues" evidence="1">
    <location>
        <begin position="244"/>
        <end position="253"/>
    </location>
</feature>
<feature type="compositionally biased region" description="Polar residues" evidence="1">
    <location>
        <begin position="60"/>
        <end position="72"/>
    </location>
</feature>
<reference evidence="2 3" key="1">
    <citation type="journal article" date="2023" name="Arcadia Sci">
        <title>De novo assembly of a long-read Amblyomma americanum tick genome.</title>
        <authorList>
            <person name="Chou S."/>
            <person name="Poskanzer K.E."/>
            <person name="Rollins M."/>
            <person name="Thuy-Boun P.S."/>
        </authorList>
    </citation>
    <scope>NUCLEOTIDE SEQUENCE [LARGE SCALE GENOMIC DNA]</scope>
    <source>
        <strain evidence="2">F_SG_1</strain>
        <tissue evidence="2">Salivary glands</tissue>
    </source>
</reference>
<feature type="compositionally biased region" description="Basic and acidic residues" evidence="1">
    <location>
        <begin position="184"/>
        <end position="203"/>
    </location>
</feature>
<feature type="region of interest" description="Disordered" evidence="1">
    <location>
        <begin position="1"/>
        <end position="38"/>
    </location>
</feature>
<feature type="region of interest" description="Disordered" evidence="1">
    <location>
        <begin position="53"/>
        <end position="384"/>
    </location>
</feature>
<name>A0AAQ4DLW4_AMBAM</name>
<gene>
    <name evidence="2" type="ORF">V5799_033940</name>
</gene>
<dbReference type="Proteomes" id="UP001321473">
    <property type="component" value="Unassembled WGS sequence"/>
</dbReference>
<dbReference type="EMBL" id="JARKHS020029301">
    <property type="protein sequence ID" value="KAK8763454.1"/>
    <property type="molecule type" value="Genomic_DNA"/>
</dbReference>
<proteinExistence type="predicted"/>
<dbReference type="AlphaFoldDB" id="A0AAQ4DLW4"/>
<feature type="compositionally biased region" description="Gly residues" evidence="1">
    <location>
        <begin position="159"/>
        <end position="171"/>
    </location>
</feature>
<evidence type="ECO:0000313" key="2">
    <source>
        <dbReference type="EMBL" id="KAK8763454.1"/>
    </source>
</evidence>
<feature type="compositionally biased region" description="Polar residues" evidence="1">
    <location>
        <begin position="135"/>
        <end position="144"/>
    </location>
</feature>
<accession>A0AAQ4DLW4</accession>
<comment type="caution">
    <text evidence="2">The sequence shown here is derived from an EMBL/GenBank/DDBJ whole genome shotgun (WGS) entry which is preliminary data.</text>
</comment>
<protein>
    <submittedName>
        <fullName evidence="2">Uncharacterized protein</fullName>
    </submittedName>
</protein>
<evidence type="ECO:0000256" key="1">
    <source>
        <dbReference type="SAM" id="MobiDB-lite"/>
    </source>
</evidence>
<feature type="region of interest" description="Disordered" evidence="1">
    <location>
        <begin position="696"/>
        <end position="766"/>
    </location>
</feature>
<evidence type="ECO:0000313" key="3">
    <source>
        <dbReference type="Proteomes" id="UP001321473"/>
    </source>
</evidence>
<sequence>MQTKATAQRSPSSSRFSSKGRNRLGKANLFKGSKKDKASGAVVSHAGFKQAGFGSKALKSGSQHLRAGQSSLAHERTSWSGLGAAHGEKRSRFNGSGFLRGSRSRRKKGRIIQVLRIRHRRRKHRSKKPVIQLSGLENNSSQLEPNDGRFGKGTSKPDAGGGRFEKGGGLLEQGSNRLEQGGGRLEKGSSLREHDSGRLEQDGGRPTQGGGQHEKGSSLHEHGSGLFELDSGRPAQDSVLLAKDSSRLEHGSGRLEQNNGRPDLSRGRLEQGSGQLQHGSSRPGQGSFELHQSGAQPTPGRGQVPRRQTAGWNVRSKPRKKVHSGLRSLQANPIGEIDSAPSNAGVGNESLRANTSGTPMNRAKKASETKEPAGPGLKLPVLNTPRPKVVAPQRDAIPEQNLPIPSPLGTKSVATQPDIVPGQSLPPISRLRTKEVAPWPEAVHKQNLPVQSLRQTQIAALRSNVVPQHNLPSLNPPRTKGVALRPGAGPEQNLPSLNTPRTKGVALRPGAGQEQNLPSLNAPRTKGVALRPGVGPEQNLPSPNPPRTKGVAIRPDAIAKQNLPSLNAPRTKGVALRPGAVPKQNLPSLNTPRTKGVALRPDAVPEQNLPVLNTTRTHATASRKGLVPEQKLPFLNSPRTKAAAPQPHAMPMQTLPVLSAHRSMPVTPRLELTRKQRLPLKAPLALRNRKMKHINKAPGINSTTSHRRKFPASALPESNAPAIRRPSRGAQKAPDIQEPLVPQRPSNRHHGHHRQQCQGGPSLRKGKAGKIVGGGLMWFPAASCAAAGLDWNSVHSTACLHQQIAFVHRYKICGTLETYVKTKPGSLYWGFPTVPVRTAPVAVRVPDASTEAVTPVLPIASDSAEEFTLKVFTEPLTLYPEVPVDYTETHTNFLEPVMFVTEPIEHVVRTRVETVASPVVGTASETVSETVVDGGGGVNPVIETHEVEVVHPAVQTVHENVHVITGPEVAVDALPPVAQAADVYSDIDGGVNDVGYHADFEVDEPGTSYYLDFAEPVVHVTEQVLCFPGPAV</sequence>
<keyword evidence="3" id="KW-1185">Reference proteome</keyword>
<feature type="compositionally biased region" description="Basic residues" evidence="1">
    <location>
        <begin position="746"/>
        <end position="755"/>
    </location>
</feature>
<feature type="compositionally biased region" description="Polar residues" evidence="1">
    <location>
        <begin position="272"/>
        <end position="284"/>
    </location>
</feature>
<feature type="compositionally biased region" description="Basic residues" evidence="1">
    <location>
        <begin position="102"/>
        <end position="128"/>
    </location>
</feature>
<organism evidence="2 3">
    <name type="scientific">Amblyomma americanum</name>
    <name type="common">Lone star tick</name>
    <dbReference type="NCBI Taxonomy" id="6943"/>
    <lineage>
        <taxon>Eukaryota</taxon>
        <taxon>Metazoa</taxon>
        <taxon>Ecdysozoa</taxon>
        <taxon>Arthropoda</taxon>
        <taxon>Chelicerata</taxon>
        <taxon>Arachnida</taxon>
        <taxon>Acari</taxon>
        <taxon>Parasitiformes</taxon>
        <taxon>Ixodida</taxon>
        <taxon>Ixodoidea</taxon>
        <taxon>Ixodidae</taxon>
        <taxon>Amblyomminae</taxon>
        <taxon>Amblyomma</taxon>
    </lineage>
</organism>